<dbReference type="InterPro" id="IPR052932">
    <property type="entry name" value="OprB_Porin"/>
</dbReference>
<evidence type="ECO:0000313" key="1">
    <source>
        <dbReference type="EMBL" id="CUV09674.1"/>
    </source>
</evidence>
<name>A0A160VJY7_9ZZZZ</name>
<dbReference type="InterPro" id="IPR007049">
    <property type="entry name" value="Carb-sel_porin_OprB"/>
</dbReference>
<gene>
    <name evidence="1" type="ORF">MGWOODY_Mmi86</name>
</gene>
<dbReference type="GO" id="GO:0015288">
    <property type="term" value="F:porin activity"/>
    <property type="evidence" value="ECO:0007669"/>
    <property type="project" value="InterPro"/>
</dbReference>
<protein>
    <submittedName>
        <fullName evidence="1">Carbohydrate-selective porin</fullName>
    </submittedName>
</protein>
<accession>A0A160VJY7</accession>
<dbReference type="EMBL" id="FAXC01000284">
    <property type="protein sequence ID" value="CUV09674.1"/>
    <property type="molecule type" value="Genomic_DNA"/>
</dbReference>
<dbReference type="Pfam" id="PF04966">
    <property type="entry name" value="OprB"/>
    <property type="match status" value="1"/>
</dbReference>
<dbReference type="PANTHER" id="PTHR37944">
    <property type="entry name" value="PORIN B"/>
    <property type="match status" value="1"/>
</dbReference>
<dbReference type="Gene3D" id="2.40.160.180">
    <property type="entry name" value="Carbohydrate-selective porin OprB"/>
    <property type="match status" value="1"/>
</dbReference>
<dbReference type="InterPro" id="IPR038673">
    <property type="entry name" value="OprB_sf"/>
</dbReference>
<dbReference type="AlphaFoldDB" id="A0A160VJY7"/>
<reference evidence="1" key="1">
    <citation type="submission" date="2015-10" db="EMBL/GenBank/DDBJ databases">
        <authorList>
            <person name="Gilbert D.G."/>
        </authorList>
    </citation>
    <scope>NUCLEOTIDE SEQUENCE</scope>
</reference>
<dbReference type="PANTHER" id="PTHR37944:SF1">
    <property type="entry name" value="PORIN B"/>
    <property type="match status" value="1"/>
</dbReference>
<dbReference type="GO" id="GO:0008643">
    <property type="term" value="P:carbohydrate transport"/>
    <property type="evidence" value="ECO:0007669"/>
    <property type="project" value="InterPro"/>
</dbReference>
<sequence>MVSVSYFFPFFLITGLTIPVYAAVFSKDNLSNSGFNLTLHYTSETMANVSGGLKRGSNLSGMGNVVLDYAAQKSSEGHSHLSLHASGMFLHGESPSKKYIGDELGASNIDGYDSIRLYELWLQLSFWNNRGSLRFGSLLADEEFAFTELGGLFLNSAFGWPAFISANTVNTGPAFFVTAPGIRMRLESTKSWYIQGGIYDGDSFDNPAGDGNASAYGVHWQITPQQGYFSMFEIGHMNTQISQNTAVPSFFKLGGWIHSASFDDHLTESPHRGNYGLYFTMERSIWRNNRKGQELGIFFRSGLAPRDRNRYELAIDGGFNFLNPFTKMERDVVGAGISFAKVSDNIRQAEEQTGIIPVSDYELAFEVTGQFPVTPWLTLQPNVQWIHHPGSSSTLSNALVVSIRSTFTF</sequence>
<organism evidence="1">
    <name type="scientific">hydrothermal vent metagenome</name>
    <dbReference type="NCBI Taxonomy" id="652676"/>
    <lineage>
        <taxon>unclassified sequences</taxon>
        <taxon>metagenomes</taxon>
        <taxon>ecological metagenomes</taxon>
    </lineage>
</organism>
<proteinExistence type="predicted"/>
<dbReference type="GO" id="GO:0016020">
    <property type="term" value="C:membrane"/>
    <property type="evidence" value="ECO:0007669"/>
    <property type="project" value="InterPro"/>
</dbReference>